<comment type="caution">
    <text evidence="2">The sequence shown here is derived from an EMBL/GenBank/DDBJ whole genome shotgun (WGS) entry which is preliminary data.</text>
</comment>
<dbReference type="PANTHER" id="PTHR46060">
    <property type="entry name" value="MARINER MOS1 TRANSPOSASE-LIKE PROTEIN"/>
    <property type="match status" value="1"/>
</dbReference>
<gene>
    <name evidence="2" type="ORF">AV530_007025</name>
</gene>
<organism evidence="2 3">
    <name type="scientific">Patagioenas fasciata monilis</name>
    <dbReference type="NCBI Taxonomy" id="372326"/>
    <lineage>
        <taxon>Eukaryota</taxon>
        <taxon>Metazoa</taxon>
        <taxon>Chordata</taxon>
        <taxon>Craniata</taxon>
        <taxon>Vertebrata</taxon>
        <taxon>Euteleostomi</taxon>
        <taxon>Archelosauria</taxon>
        <taxon>Archosauria</taxon>
        <taxon>Dinosauria</taxon>
        <taxon>Saurischia</taxon>
        <taxon>Theropoda</taxon>
        <taxon>Coelurosauria</taxon>
        <taxon>Aves</taxon>
        <taxon>Neognathae</taxon>
        <taxon>Neoaves</taxon>
        <taxon>Columbimorphae</taxon>
        <taxon>Columbiformes</taxon>
        <taxon>Columbidae</taxon>
        <taxon>Patagioenas</taxon>
    </lineage>
</organism>
<proteinExistence type="predicted"/>
<dbReference type="InterPro" id="IPR041426">
    <property type="entry name" value="Mos1_HTH"/>
</dbReference>
<dbReference type="GO" id="GO:0035861">
    <property type="term" value="C:site of double-strand break"/>
    <property type="evidence" value="ECO:0007669"/>
    <property type="project" value="TreeGrafter"/>
</dbReference>
<dbReference type="Proteomes" id="UP000190648">
    <property type="component" value="Unassembled WGS sequence"/>
</dbReference>
<dbReference type="GO" id="GO:0003690">
    <property type="term" value="F:double-stranded DNA binding"/>
    <property type="evidence" value="ECO:0007669"/>
    <property type="project" value="TreeGrafter"/>
</dbReference>
<dbReference type="Pfam" id="PF17906">
    <property type="entry name" value="HTH_48"/>
    <property type="match status" value="1"/>
</dbReference>
<sequence>MVGKMKNGTSPFFSTEDISCLVAMALQFLERSCITRMLILTMQMMLDKKQIRAIFLFEFKRGCKAVETTLNINNTFGPGTASKRTAQWWFKKFHKGDKNLEDEERSGRLSEVDNHQLRAIIEANPLATTQEVAEELNVDHSRVIWHLKLIGKVKKLNKWVPHKLNENPKNCHFEVSSYSTQQR</sequence>
<dbReference type="GO" id="GO:0044774">
    <property type="term" value="P:mitotic DNA integrity checkpoint signaling"/>
    <property type="evidence" value="ECO:0007669"/>
    <property type="project" value="TreeGrafter"/>
</dbReference>
<dbReference type="GO" id="GO:0015074">
    <property type="term" value="P:DNA integration"/>
    <property type="evidence" value="ECO:0007669"/>
    <property type="project" value="TreeGrafter"/>
</dbReference>
<evidence type="ECO:0000259" key="1">
    <source>
        <dbReference type="Pfam" id="PF17906"/>
    </source>
</evidence>
<dbReference type="GO" id="GO:0000793">
    <property type="term" value="C:condensed chromosome"/>
    <property type="evidence" value="ECO:0007669"/>
    <property type="project" value="TreeGrafter"/>
</dbReference>
<dbReference type="PANTHER" id="PTHR46060:SF2">
    <property type="entry name" value="HISTONE-LYSINE N-METHYLTRANSFERASE SETMAR"/>
    <property type="match status" value="1"/>
</dbReference>
<dbReference type="GO" id="GO:0046975">
    <property type="term" value="F:histone H3K36 methyltransferase activity"/>
    <property type="evidence" value="ECO:0007669"/>
    <property type="project" value="TreeGrafter"/>
</dbReference>
<dbReference type="AlphaFoldDB" id="A0A1V4L1N4"/>
<dbReference type="STRING" id="372326.A0A1V4L1N4"/>
<dbReference type="InterPro" id="IPR036388">
    <property type="entry name" value="WH-like_DNA-bd_sf"/>
</dbReference>
<evidence type="ECO:0000313" key="2">
    <source>
        <dbReference type="EMBL" id="OPJ90575.1"/>
    </source>
</evidence>
<dbReference type="OrthoDB" id="616263at2759"/>
<dbReference type="GO" id="GO:0000014">
    <property type="term" value="F:single-stranded DNA endodeoxyribonuclease activity"/>
    <property type="evidence" value="ECO:0007669"/>
    <property type="project" value="TreeGrafter"/>
</dbReference>
<dbReference type="GO" id="GO:0006303">
    <property type="term" value="P:double-strand break repair via nonhomologous end joining"/>
    <property type="evidence" value="ECO:0007669"/>
    <property type="project" value="TreeGrafter"/>
</dbReference>
<accession>A0A1V4L1N4</accession>
<dbReference type="Gene3D" id="1.10.10.10">
    <property type="entry name" value="Winged helix-like DNA-binding domain superfamily/Winged helix DNA-binding domain"/>
    <property type="match status" value="1"/>
</dbReference>
<dbReference type="GO" id="GO:0005634">
    <property type="term" value="C:nucleus"/>
    <property type="evidence" value="ECO:0007669"/>
    <property type="project" value="TreeGrafter"/>
</dbReference>
<dbReference type="GO" id="GO:0044547">
    <property type="term" value="F:DNA topoisomerase binding"/>
    <property type="evidence" value="ECO:0007669"/>
    <property type="project" value="TreeGrafter"/>
</dbReference>
<feature type="domain" description="Mos1 transposase HTH" evidence="1">
    <location>
        <begin position="48"/>
        <end position="97"/>
    </location>
</feature>
<keyword evidence="3" id="KW-1185">Reference proteome</keyword>
<dbReference type="InterPro" id="IPR052709">
    <property type="entry name" value="Transposase-MT_Hybrid"/>
</dbReference>
<reference evidence="2 3" key="1">
    <citation type="submission" date="2016-02" db="EMBL/GenBank/DDBJ databases">
        <title>Band-tailed pigeon sequencing and assembly.</title>
        <authorList>
            <person name="Soares A.E."/>
            <person name="Novak B.J."/>
            <person name="Rice E.S."/>
            <person name="O'Connell B."/>
            <person name="Chang D."/>
            <person name="Weber S."/>
            <person name="Shapiro B."/>
        </authorList>
    </citation>
    <scope>NUCLEOTIDE SEQUENCE [LARGE SCALE GENOMIC DNA]</scope>
    <source>
        <strain evidence="2">BTP2013</strain>
        <tissue evidence="2">Blood</tissue>
    </source>
</reference>
<dbReference type="GO" id="GO:0031297">
    <property type="term" value="P:replication fork processing"/>
    <property type="evidence" value="ECO:0007669"/>
    <property type="project" value="TreeGrafter"/>
</dbReference>
<dbReference type="GO" id="GO:0000729">
    <property type="term" value="P:DNA double-strand break processing"/>
    <property type="evidence" value="ECO:0007669"/>
    <property type="project" value="TreeGrafter"/>
</dbReference>
<dbReference type="GO" id="GO:0042800">
    <property type="term" value="F:histone H3K4 methyltransferase activity"/>
    <property type="evidence" value="ECO:0007669"/>
    <property type="project" value="TreeGrafter"/>
</dbReference>
<evidence type="ECO:0000313" key="3">
    <source>
        <dbReference type="Proteomes" id="UP000190648"/>
    </source>
</evidence>
<protein>
    <recommendedName>
        <fullName evidence="1">Mos1 transposase HTH domain-containing protein</fullName>
    </recommendedName>
</protein>
<dbReference type="Gene3D" id="1.10.10.1450">
    <property type="match status" value="1"/>
</dbReference>
<name>A0A1V4L1N4_PATFA</name>
<dbReference type="EMBL" id="LSYS01000219">
    <property type="protein sequence ID" value="OPJ90575.1"/>
    <property type="molecule type" value="Genomic_DNA"/>
</dbReference>
<dbReference type="GO" id="GO:0003697">
    <property type="term" value="F:single-stranded DNA binding"/>
    <property type="evidence" value="ECO:0007669"/>
    <property type="project" value="TreeGrafter"/>
</dbReference>